<organism evidence="2 3">
    <name type="scientific">Gluconobacter oxydans DSM 3504</name>
    <dbReference type="NCBI Taxonomy" id="1288313"/>
    <lineage>
        <taxon>Bacteria</taxon>
        <taxon>Pseudomonadati</taxon>
        <taxon>Pseudomonadota</taxon>
        <taxon>Alphaproteobacteria</taxon>
        <taxon>Acetobacterales</taxon>
        <taxon>Acetobacteraceae</taxon>
        <taxon>Gluconobacter</taxon>
    </lineage>
</organism>
<accession>A0A067Z6K4</accession>
<name>A0A067Z6K4_GLUOY</name>
<dbReference type="HOGENOM" id="CLU_093822_0_0_5"/>
<dbReference type="GeneID" id="56906117"/>
<dbReference type="AlphaFoldDB" id="A0A067Z6K4"/>
<gene>
    <name evidence="2" type="ORF">GLS_c19030</name>
</gene>
<dbReference type="RefSeq" id="WP_041112057.1">
    <property type="nucleotide sequence ID" value="NZ_CP004373.1"/>
</dbReference>
<dbReference type="InterPro" id="IPR000086">
    <property type="entry name" value="NUDIX_hydrolase_dom"/>
</dbReference>
<dbReference type="InterPro" id="IPR015797">
    <property type="entry name" value="NUDIX_hydrolase-like_dom_sf"/>
</dbReference>
<dbReference type="EMBL" id="CP004373">
    <property type="protein sequence ID" value="AHK71777.1"/>
    <property type="molecule type" value="Genomic_DNA"/>
</dbReference>
<proteinExistence type="predicted"/>
<dbReference type="Gene3D" id="3.90.79.10">
    <property type="entry name" value="Nucleoside Triphosphate Pyrophosphohydrolase"/>
    <property type="match status" value="1"/>
</dbReference>
<dbReference type="KEGG" id="goy:GLS_c19030"/>
<dbReference type="Proteomes" id="UP000031656">
    <property type="component" value="Chromosome"/>
</dbReference>
<protein>
    <recommendedName>
        <fullName evidence="1">Nudix hydrolase domain-containing protein</fullName>
    </recommendedName>
</protein>
<evidence type="ECO:0000313" key="3">
    <source>
        <dbReference type="Proteomes" id="UP000031656"/>
    </source>
</evidence>
<dbReference type="SUPFAM" id="SSF55811">
    <property type="entry name" value="Nudix"/>
    <property type="match status" value="1"/>
</dbReference>
<reference evidence="2 3" key="1">
    <citation type="journal article" date="2015" name="Appl. Microbiol. Biotechnol.">
        <title>The consequence of an additional NADH dehydrogenase paralog on the growth of Gluconobacter oxydans DSM3504.</title>
        <authorList>
            <person name="Kostner D."/>
            <person name="Luchterhand B."/>
            <person name="Junker A."/>
            <person name="Volland S."/>
            <person name="Daniel R."/>
            <person name="Buchs J."/>
            <person name="Liebl W."/>
            <person name="Ehrenreich A."/>
        </authorList>
    </citation>
    <scope>NUCLEOTIDE SEQUENCE [LARGE SCALE GENOMIC DNA]</scope>
    <source>
        <strain evidence="2">DSM 3504</strain>
    </source>
</reference>
<dbReference type="GO" id="GO:0003824">
    <property type="term" value="F:catalytic activity"/>
    <property type="evidence" value="ECO:0007669"/>
    <property type="project" value="UniProtKB-ARBA"/>
</dbReference>
<sequence length="232" mass="25687">MPPPPSEWPVTPLEPDVVVRVGRSMPVLSSEIEACVASHWEAALAKHPSLYNGRVFCADVIGSDVISGHWSEYRRVLAQMREPDLYGPQMLRPLAVVGLLRTRDGIVIGQRSEHSIYLPGYWQGAPAGNVESREGEAEIDLAAQLLAECHEELGLTEADCQVEGCLLACEHPRTHIVDIGMDLTTTLDFEGLKERCRRLGNAEYQALKLVQPDTELPERLVPTLSAMLEQTR</sequence>
<evidence type="ECO:0000259" key="1">
    <source>
        <dbReference type="PROSITE" id="PS51462"/>
    </source>
</evidence>
<evidence type="ECO:0000313" key="2">
    <source>
        <dbReference type="EMBL" id="AHK71777.1"/>
    </source>
</evidence>
<feature type="domain" description="Nudix hydrolase" evidence="1">
    <location>
        <begin position="90"/>
        <end position="232"/>
    </location>
</feature>
<dbReference type="PROSITE" id="PS51462">
    <property type="entry name" value="NUDIX"/>
    <property type="match status" value="1"/>
</dbReference>